<dbReference type="Proteomes" id="UP000610093">
    <property type="component" value="Segment"/>
</dbReference>
<dbReference type="Proteomes" id="UP000613226">
    <property type="component" value="Segment"/>
</dbReference>
<evidence type="ECO:0000313" key="2">
    <source>
        <dbReference type="EMBL" id="QHW16878.1"/>
    </source>
</evidence>
<dbReference type="EMBL" id="MN931742">
    <property type="protein sequence ID" value="QHW16878.1"/>
    <property type="molecule type" value="Genomic_DNA"/>
</dbReference>
<dbReference type="Proteomes" id="UP000619037">
    <property type="component" value="Segment"/>
</dbReference>
<dbReference type="Proteomes" id="UP000630645">
    <property type="component" value="Segment"/>
</dbReference>
<dbReference type="EMBL" id="MN931744">
    <property type="protein sequence ID" value="QHW17242.1"/>
    <property type="molecule type" value="Genomic_DNA"/>
</dbReference>
<organism evidence="1">
    <name type="scientific">Molluscum contagiosum virus</name>
    <dbReference type="NCBI Taxonomy" id="10279"/>
    <lineage>
        <taxon>Viruses</taxon>
        <taxon>Varidnaviria</taxon>
        <taxon>Bamfordvirae</taxon>
        <taxon>Nucleocytoviricota</taxon>
        <taxon>Pokkesviricetes</taxon>
        <taxon>Chitovirales</taxon>
        <taxon>Poxviridae</taxon>
        <taxon>Chordopoxvirinae</taxon>
        <taxon>Molluscipoxvirus</taxon>
        <taxon>Molluscipoxvirus molluscum</taxon>
    </lineage>
</organism>
<sequence>MDARALRTALALLRAYVAAYCLRLRCLLVIRTRCLRWLPDGGEECERRQSVLIFPF</sequence>
<evidence type="ECO:0000313" key="6">
    <source>
        <dbReference type="EMBL" id="QHW18122.1"/>
    </source>
</evidence>
<dbReference type="EMBL" id="MN931749">
    <property type="protein sequence ID" value="QHW18122.1"/>
    <property type="molecule type" value="Genomic_DNA"/>
</dbReference>
<evidence type="ECO:0000313" key="1">
    <source>
        <dbReference type="EMBL" id="AZT86355.1"/>
    </source>
</evidence>
<name>A0A3Q9NMY8_9POXV</name>
<accession>A0A3Q9NMY8</accession>
<dbReference type="EMBL" id="MN931748">
    <property type="protein sequence ID" value="QHW17943.1"/>
    <property type="molecule type" value="Genomic_DNA"/>
</dbReference>
<reference evidence="2" key="2">
    <citation type="submission" date="2020-01" db="EMBL/GenBank/DDBJ databases">
        <title>Global genomic diversity of Molluscum contagiosum virus.</title>
        <authorList>
            <person name="Zorec T.M."/>
            <person name="Skubic L."/>
            <person name="Hosnjak L."/>
            <person name="Trcko K."/>
            <person name="Poljak M."/>
        </authorList>
    </citation>
    <scope>NUCLEOTIDE SEQUENCE</scope>
    <source>
        <strain evidence="2">MCV1_P02S01A</strain>
        <strain evidence="3">MCV1_P02S01B</strain>
        <strain evidence="4">MCV1_P02S02A</strain>
        <strain evidence="5">MCV1_P05S01A</strain>
        <strain evidence="6">MCV1_P05S02A</strain>
    </source>
</reference>
<protein>
    <submittedName>
        <fullName evidence="1">MC137L</fullName>
    </submittedName>
</protein>
<evidence type="ECO:0000313" key="5">
    <source>
        <dbReference type="EMBL" id="QHW17943.1"/>
    </source>
</evidence>
<gene>
    <name evidence="1" type="primary">MC137L</name>
    <name evidence="1" type="ORF">MOCVgp137</name>
</gene>
<dbReference type="Proteomes" id="UP000602142">
    <property type="component" value="Segment"/>
</dbReference>
<dbReference type="EMBL" id="MH646551">
    <property type="protein sequence ID" value="AZT86355.1"/>
    <property type="molecule type" value="Genomic_DNA"/>
</dbReference>
<reference evidence="1" key="1">
    <citation type="submission" date="2018-07" db="EMBL/GenBank/DDBJ databases">
        <title>Illumina sequencing of clinical samples for virus detection in a public health laboratory: a feasibility study.</title>
        <authorList>
            <person name="Huang B."/>
            <person name="Jennison A."/>
            <person name="Whiley D."/>
            <person name="McMahon J."/>
            <person name="Hewitson G."/>
            <person name="Graham R."/>
            <person name="De Jong A."/>
            <person name="Warrilow D."/>
        </authorList>
    </citation>
    <scope>NUCLEOTIDE SEQUENCE [LARGE SCALE GENOMIC DNA]</scope>
    <source>
        <strain evidence="1">Sercmolcont1</strain>
    </source>
</reference>
<dbReference type="EMBL" id="MN931743">
    <property type="protein sequence ID" value="QHW17060.1"/>
    <property type="molecule type" value="Genomic_DNA"/>
</dbReference>
<evidence type="ECO:0000313" key="3">
    <source>
        <dbReference type="EMBL" id="QHW17060.1"/>
    </source>
</evidence>
<evidence type="ECO:0000313" key="4">
    <source>
        <dbReference type="EMBL" id="QHW17242.1"/>
    </source>
</evidence>
<dbReference type="Proteomes" id="UP000317426">
    <property type="component" value="Segment"/>
</dbReference>
<proteinExistence type="predicted"/>